<dbReference type="GO" id="GO:0016491">
    <property type="term" value="F:oxidoreductase activity"/>
    <property type="evidence" value="ECO:0007669"/>
    <property type="project" value="UniProtKB-KW"/>
</dbReference>
<sequence length="536" mass="57564">MTVYNRRGFLAGAAAAGAGLASGVALGGTPASAGTTGTRCVPEFGPFVVRPGDPRFDSLRSGHNMRFTGAPDQVTVVGSAEQVVDAVGAAVAAGKRLVARSGGHCMEDFTTTSDVKAVVDLSQMTAVYHDARRGAFAVEPGALVGEVAETLFKGWGVMIPFTGCATVGIGGHIPGGGYGFFSRKHGLSVDHLNAVEVVTVDATGRPRVIVATDSPSDPNRDLFWAHTGGGAGNFGIVTRYWFRTPGVTSTDPTRLLPRTGNQRARLLMWSWDAMTEQAFTTLVGNYCTWYQNNSAPGSPAVNLWGTLTTNHRSAGTLMLLAGVDESLADGQAMLDAHFAAVTDGVGVEPMVDVQETTPWLDPRNWVSDPAGRQKNKTADLRRSYTPAQIATLWRHLSDDSYYNPNALVNITGFGGRINSVASGATAAVHRDSVLRVYFTAGGWSSEYEDEANMAWVRNLYRELYQDTGGVPVPNAVNGGAFINYPDRDLADPAWNTSGTPWHTLYYRDNYPRLQRIKKRYDPRNVFRHGLSIGLPS</sequence>
<dbReference type="Gene3D" id="3.40.462.20">
    <property type="match status" value="1"/>
</dbReference>
<evidence type="ECO:0000256" key="3">
    <source>
        <dbReference type="ARBA" id="ARBA00022630"/>
    </source>
</evidence>
<dbReference type="EMBL" id="VYTZ01000001">
    <property type="protein sequence ID" value="KAA9381322.1"/>
    <property type="molecule type" value="Genomic_DNA"/>
</dbReference>
<dbReference type="InterPro" id="IPR050416">
    <property type="entry name" value="FAD-linked_Oxidoreductase"/>
</dbReference>
<keyword evidence="6" id="KW-0732">Signal</keyword>
<evidence type="ECO:0000256" key="4">
    <source>
        <dbReference type="ARBA" id="ARBA00022827"/>
    </source>
</evidence>
<feature type="domain" description="FAD-binding PCMH-type" evidence="7">
    <location>
        <begin position="67"/>
        <end position="247"/>
    </location>
</feature>
<feature type="signal peptide" evidence="6">
    <location>
        <begin position="1"/>
        <end position="27"/>
    </location>
</feature>
<keyword evidence="3" id="KW-0285">Flavoprotein</keyword>
<dbReference type="Pfam" id="PF01565">
    <property type="entry name" value="FAD_binding_4"/>
    <property type="match status" value="1"/>
</dbReference>
<dbReference type="PANTHER" id="PTHR42973:SF39">
    <property type="entry name" value="FAD-BINDING PCMH-TYPE DOMAIN-CONTAINING PROTEIN"/>
    <property type="match status" value="1"/>
</dbReference>
<dbReference type="Proteomes" id="UP000327011">
    <property type="component" value="Unassembled WGS sequence"/>
</dbReference>
<dbReference type="InterPro" id="IPR036318">
    <property type="entry name" value="FAD-bd_PCMH-like_sf"/>
</dbReference>
<comment type="caution">
    <text evidence="8">The sequence shown here is derived from an EMBL/GenBank/DDBJ whole genome shotgun (WGS) entry which is preliminary data.</text>
</comment>
<gene>
    <name evidence="8" type="ORF">F5972_00220</name>
</gene>
<dbReference type="InterPro" id="IPR016166">
    <property type="entry name" value="FAD-bd_PCMH"/>
</dbReference>
<dbReference type="InterPro" id="IPR012951">
    <property type="entry name" value="BBE"/>
</dbReference>
<keyword evidence="9" id="KW-1185">Reference proteome</keyword>
<dbReference type="InterPro" id="IPR016169">
    <property type="entry name" value="FAD-bd_PCMH_sub2"/>
</dbReference>
<keyword evidence="5" id="KW-0560">Oxidoreductase</keyword>
<dbReference type="GO" id="GO:0071949">
    <property type="term" value="F:FAD binding"/>
    <property type="evidence" value="ECO:0007669"/>
    <property type="project" value="InterPro"/>
</dbReference>
<proteinExistence type="inferred from homology"/>
<organism evidence="8 9">
    <name type="scientific">Microbispora cellulosiformans</name>
    <dbReference type="NCBI Taxonomy" id="2614688"/>
    <lineage>
        <taxon>Bacteria</taxon>
        <taxon>Bacillati</taxon>
        <taxon>Actinomycetota</taxon>
        <taxon>Actinomycetes</taxon>
        <taxon>Streptosporangiales</taxon>
        <taxon>Streptosporangiaceae</taxon>
        <taxon>Microbispora</taxon>
    </lineage>
</organism>
<dbReference type="SUPFAM" id="SSF56176">
    <property type="entry name" value="FAD-binding/transporter-associated domain-like"/>
    <property type="match status" value="1"/>
</dbReference>
<evidence type="ECO:0000259" key="7">
    <source>
        <dbReference type="PROSITE" id="PS51387"/>
    </source>
</evidence>
<evidence type="ECO:0000313" key="9">
    <source>
        <dbReference type="Proteomes" id="UP000327011"/>
    </source>
</evidence>
<dbReference type="InterPro" id="IPR006094">
    <property type="entry name" value="Oxid_FAD_bind_N"/>
</dbReference>
<dbReference type="AlphaFoldDB" id="A0A5J5K9E4"/>
<dbReference type="PROSITE" id="PS51387">
    <property type="entry name" value="FAD_PCMH"/>
    <property type="match status" value="1"/>
</dbReference>
<name>A0A5J5K9E4_9ACTN</name>
<evidence type="ECO:0000256" key="5">
    <source>
        <dbReference type="ARBA" id="ARBA00023002"/>
    </source>
</evidence>
<accession>A0A5J5K9E4</accession>
<evidence type="ECO:0000256" key="6">
    <source>
        <dbReference type="SAM" id="SignalP"/>
    </source>
</evidence>
<comment type="similarity">
    <text evidence="2">Belongs to the oxygen-dependent FAD-linked oxidoreductase family.</text>
</comment>
<comment type="cofactor">
    <cofactor evidence="1">
        <name>FAD</name>
        <dbReference type="ChEBI" id="CHEBI:57692"/>
    </cofactor>
</comment>
<dbReference type="RefSeq" id="WP_150929893.1">
    <property type="nucleotide sequence ID" value="NZ_VYTZ01000001.1"/>
</dbReference>
<dbReference type="Pfam" id="PF08031">
    <property type="entry name" value="BBE"/>
    <property type="match status" value="1"/>
</dbReference>
<dbReference type="InterPro" id="IPR006311">
    <property type="entry name" value="TAT_signal"/>
</dbReference>
<evidence type="ECO:0000313" key="8">
    <source>
        <dbReference type="EMBL" id="KAA9381322.1"/>
    </source>
</evidence>
<evidence type="ECO:0000256" key="1">
    <source>
        <dbReference type="ARBA" id="ARBA00001974"/>
    </source>
</evidence>
<feature type="chain" id="PRO_5039225902" evidence="6">
    <location>
        <begin position="28"/>
        <end position="536"/>
    </location>
</feature>
<dbReference type="PANTHER" id="PTHR42973">
    <property type="entry name" value="BINDING OXIDOREDUCTASE, PUTATIVE (AFU_ORTHOLOGUE AFUA_1G17690)-RELATED"/>
    <property type="match status" value="1"/>
</dbReference>
<protein>
    <submittedName>
        <fullName evidence="8">FAD-binding protein</fullName>
    </submittedName>
</protein>
<keyword evidence="4" id="KW-0274">FAD</keyword>
<evidence type="ECO:0000256" key="2">
    <source>
        <dbReference type="ARBA" id="ARBA00005466"/>
    </source>
</evidence>
<dbReference type="PROSITE" id="PS51318">
    <property type="entry name" value="TAT"/>
    <property type="match status" value="1"/>
</dbReference>
<reference evidence="8 9" key="1">
    <citation type="submission" date="2019-09" db="EMBL/GenBank/DDBJ databases">
        <title>Screening of Novel Bioactive Compounds from Soil-Associated.</title>
        <authorList>
            <person name="Gong X."/>
        </authorList>
    </citation>
    <scope>NUCLEOTIDE SEQUENCE [LARGE SCALE GENOMIC DNA]</scope>
    <source>
        <strain evidence="8 9">Gxj-6</strain>
    </source>
</reference>
<dbReference type="Gene3D" id="3.30.465.10">
    <property type="match status" value="1"/>
</dbReference>